<feature type="transmembrane region" description="Helical" evidence="1">
    <location>
        <begin position="65"/>
        <end position="84"/>
    </location>
</feature>
<dbReference type="InterPro" id="IPR045340">
    <property type="entry name" value="DUF6533"/>
</dbReference>
<reference evidence="3" key="1">
    <citation type="submission" date="2020-11" db="EMBL/GenBank/DDBJ databases">
        <authorList>
            <consortium name="DOE Joint Genome Institute"/>
            <person name="Ahrendt S."/>
            <person name="Riley R."/>
            <person name="Andreopoulos W."/>
            <person name="Labutti K."/>
            <person name="Pangilinan J."/>
            <person name="Ruiz-Duenas F.J."/>
            <person name="Barrasa J.M."/>
            <person name="Sanchez-Garcia M."/>
            <person name="Camarero S."/>
            <person name="Miyauchi S."/>
            <person name="Serrano A."/>
            <person name="Linde D."/>
            <person name="Babiker R."/>
            <person name="Drula E."/>
            <person name="Ayuso-Fernandez I."/>
            <person name="Pacheco R."/>
            <person name="Padilla G."/>
            <person name="Ferreira P."/>
            <person name="Barriuso J."/>
            <person name="Kellner H."/>
            <person name="Castanera R."/>
            <person name="Alfaro M."/>
            <person name="Ramirez L."/>
            <person name="Pisabarro A.G."/>
            <person name="Kuo A."/>
            <person name="Tritt A."/>
            <person name="Lipzen A."/>
            <person name="He G."/>
            <person name="Yan M."/>
            <person name="Ng V."/>
            <person name="Cullen D."/>
            <person name="Martin F."/>
            <person name="Rosso M.-N."/>
            <person name="Henrissat B."/>
            <person name="Hibbett D."/>
            <person name="Martinez A.T."/>
            <person name="Grigoriev I.V."/>
        </authorList>
    </citation>
    <scope>NUCLEOTIDE SEQUENCE</scope>
    <source>
        <strain evidence="3">MF-IS2</strain>
    </source>
</reference>
<evidence type="ECO:0000313" key="4">
    <source>
        <dbReference type="Proteomes" id="UP000807342"/>
    </source>
</evidence>
<gene>
    <name evidence="3" type="ORF">P691DRAFT_765896</name>
</gene>
<dbReference type="AlphaFoldDB" id="A0A9P5X1A9"/>
<dbReference type="Pfam" id="PF20151">
    <property type="entry name" value="DUF6533"/>
    <property type="match status" value="1"/>
</dbReference>
<evidence type="ECO:0000259" key="2">
    <source>
        <dbReference type="Pfam" id="PF20151"/>
    </source>
</evidence>
<comment type="caution">
    <text evidence="3">The sequence shown here is derived from an EMBL/GenBank/DDBJ whole genome shotgun (WGS) entry which is preliminary data.</text>
</comment>
<protein>
    <recommendedName>
        <fullName evidence="2">DUF6533 domain-containing protein</fullName>
    </recommendedName>
</protein>
<keyword evidence="1" id="KW-1133">Transmembrane helix</keyword>
<feature type="transmembrane region" description="Helical" evidence="1">
    <location>
        <begin position="96"/>
        <end position="118"/>
    </location>
</feature>
<feature type="domain" description="DUF6533" evidence="2">
    <location>
        <begin position="32"/>
        <end position="75"/>
    </location>
</feature>
<dbReference type="EMBL" id="MU151789">
    <property type="protein sequence ID" value="KAF9441779.1"/>
    <property type="molecule type" value="Genomic_DNA"/>
</dbReference>
<dbReference type="Proteomes" id="UP000807342">
    <property type="component" value="Unassembled WGS sequence"/>
</dbReference>
<feature type="transmembrane region" description="Helical" evidence="1">
    <location>
        <begin position="180"/>
        <end position="204"/>
    </location>
</feature>
<proteinExistence type="predicted"/>
<dbReference type="OrthoDB" id="3350812at2759"/>
<evidence type="ECO:0000256" key="1">
    <source>
        <dbReference type="SAM" id="Phobius"/>
    </source>
</evidence>
<keyword evidence="1" id="KW-0812">Transmembrane</keyword>
<keyword evidence="1" id="KW-0472">Membrane</keyword>
<name>A0A9P5X1A9_9AGAR</name>
<organism evidence="3 4">
    <name type="scientific">Macrolepiota fuliginosa MF-IS2</name>
    <dbReference type="NCBI Taxonomy" id="1400762"/>
    <lineage>
        <taxon>Eukaryota</taxon>
        <taxon>Fungi</taxon>
        <taxon>Dikarya</taxon>
        <taxon>Basidiomycota</taxon>
        <taxon>Agaricomycotina</taxon>
        <taxon>Agaricomycetes</taxon>
        <taxon>Agaricomycetidae</taxon>
        <taxon>Agaricales</taxon>
        <taxon>Agaricineae</taxon>
        <taxon>Agaricaceae</taxon>
        <taxon>Macrolepiota</taxon>
    </lineage>
</organism>
<evidence type="ECO:0000313" key="3">
    <source>
        <dbReference type="EMBL" id="KAF9441779.1"/>
    </source>
</evidence>
<keyword evidence="4" id="KW-1185">Reference proteome</keyword>
<accession>A0A9P5X1A9</accession>
<sequence length="259" mass="29040">MSTSNMTTNEPLQMLQEVMITIERDRNIQNVAFVGTAIMVLEWLLTFEMEVTLIWKAEWNVMKGIYIASRYLPFIGVPVALIVGLGEGFSAEGCMMLYKCVTWMSGIGQVTADLIFTLRTWVVWGRTRRMGLCLVVCYIAIWVVILSAVGLYLRTLIHVPSPVPQLIGCLVQNSSEFVTVIYAAGTTYYAIMLVLILIPGISVWKHRASARPSGIGRVVYGDGIKYYIFIFALSLLNLIVTLKLPEEYTTLLIMCVDAF</sequence>
<feature type="transmembrane region" description="Helical" evidence="1">
    <location>
        <begin position="224"/>
        <end position="244"/>
    </location>
</feature>
<feature type="transmembrane region" description="Helical" evidence="1">
    <location>
        <begin position="130"/>
        <end position="153"/>
    </location>
</feature>